<protein>
    <recommendedName>
        <fullName evidence="4">DUF962 domain-containing protein</fullName>
    </recommendedName>
</protein>
<keyword evidence="1" id="KW-0472">Membrane</keyword>
<proteinExistence type="predicted"/>
<evidence type="ECO:0008006" key="4">
    <source>
        <dbReference type="Google" id="ProtNLM"/>
    </source>
</evidence>
<organism evidence="2 3">
    <name type="scientific">Iodidimonas nitroreducens</name>
    <dbReference type="NCBI Taxonomy" id="1236968"/>
    <lineage>
        <taxon>Bacteria</taxon>
        <taxon>Pseudomonadati</taxon>
        <taxon>Pseudomonadota</taxon>
        <taxon>Alphaproteobacteria</taxon>
        <taxon>Iodidimonadales</taxon>
        <taxon>Iodidimonadaceae</taxon>
        <taxon>Iodidimonas</taxon>
    </lineage>
</organism>
<name>A0A5A7N323_9PROT</name>
<gene>
    <name evidence="2" type="ORF">JCM17846_03450</name>
</gene>
<dbReference type="EMBL" id="BKCN01000001">
    <property type="protein sequence ID" value="GER02663.1"/>
    <property type="molecule type" value="Genomic_DNA"/>
</dbReference>
<dbReference type="RefSeq" id="WP_042082676.1">
    <property type="nucleotide sequence ID" value="NZ_BKCN01000001.1"/>
</dbReference>
<dbReference type="PANTHER" id="PTHR34205">
    <property type="entry name" value="TRANSMEMBRANE PROTEIN"/>
    <property type="match status" value="1"/>
</dbReference>
<keyword evidence="1" id="KW-1133">Transmembrane helix</keyword>
<comment type="caution">
    <text evidence="2">The sequence shown here is derived from an EMBL/GenBank/DDBJ whole genome shotgun (WGS) entry which is preliminary data.</text>
</comment>
<sequence length="118" mass="13538">MSERIESYGAFFLFYLREHARPLTRALHYAAAFASLAVLFYGLVIGPLWLVLLMPLAGYGLAWFAHFFIEKNRPATFQYPGWSLISDYVMTWLWLTGRLGPWLDKAGVARSKAPAHQR</sequence>
<feature type="transmembrane region" description="Helical" evidence="1">
    <location>
        <begin position="49"/>
        <end position="69"/>
    </location>
</feature>
<evidence type="ECO:0000313" key="2">
    <source>
        <dbReference type="EMBL" id="GER02663.1"/>
    </source>
</evidence>
<dbReference type="Pfam" id="PF06127">
    <property type="entry name" value="Mpo1-like"/>
    <property type="match status" value="1"/>
</dbReference>
<dbReference type="PANTHER" id="PTHR34205:SF2">
    <property type="entry name" value="DUF962 DOMAIN-CONTAINING PROTEIN"/>
    <property type="match status" value="1"/>
</dbReference>
<feature type="transmembrane region" description="Helical" evidence="1">
    <location>
        <begin position="26"/>
        <end position="43"/>
    </location>
</feature>
<dbReference type="Proteomes" id="UP000324996">
    <property type="component" value="Unassembled WGS sequence"/>
</dbReference>
<keyword evidence="1" id="KW-0812">Transmembrane</keyword>
<evidence type="ECO:0000313" key="3">
    <source>
        <dbReference type="Proteomes" id="UP000324996"/>
    </source>
</evidence>
<reference evidence="2 3" key="1">
    <citation type="submission" date="2019-09" db="EMBL/GenBank/DDBJ databases">
        <title>NBRP : Genome information of microbial organism related human and environment.</title>
        <authorList>
            <person name="Hattori M."/>
            <person name="Oshima K."/>
            <person name="Inaba H."/>
            <person name="Suda W."/>
            <person name="Sakamoto M."/>
            <person name="Iino T."/>
            <person name="Kitahara M."/>
            <person name="Oshida Y."/>
            <person name="Iida T."/>
            <person name="Kudo T."/>
            <person name="Itoh T."/>
            <person name="Ohkuma M."/>
        </authorList>
    </citation>
    <scope>NUCLEOTIDE SEQUENCE [LARGE SCALE GENOMIC DNA]</scope>
    <source>
        <strain evidence="2 3">Q-1</strain>
    </source>
</reference>
<dbReference type="InterPro" id="IPR009305">
    <property type="entry name" value="Mpo1-like"/>
</dbReference>
<accession>A0A5A7N323</accession>
<evidence type="ECO:0000256" key="1">
    <source>
        <dbReference type="SAM" id="Phobius"/>
    </source>
</evidence>
<keyword evidence="3" id="KW-1185">Reference proteome</keyword>
<dbReference type="AlphaFoldDB" id="A0A5A7N323"/>